<dbReference type="InterPro" id="IPR018078">
    <property type="entry name" value="DNA-binding_RecF_CS"/>
</dbReference>
<evidence type="ECO:0000256" key="15">
    <source>
        <dbReference type="SAM" id="MobiDB-lite"/>
    </source>
</evidence>
<evidence type="ECO:0000313" key="17">
    <source>
        <dbReference type="EMBL" id="TYD00540.1"/>
    </source>
</evidence>
<comment type="subcellular location">
    <subcellularLocation>
        <location evidence="1 13 14">Cytoplasm</location>
    </subcellularLocation>
</comment>
<evidence type="ECO:0000259" key="16">
    <source>
        <dbReference type="Pfam" id="PF02463"/>
    </source>
</evidence>
<evidence type="ECO:0000256" key="10">
    <source>
        <dbReference type="ARBA" id="ARBA00023204"/>
    </source>
</evidence>
<dbReference type="HAMAP" id="MF_00365">
    <property type="entry name" value="RecF"/>
    <property type="match status" value="1"/>
</dbReference>
<keyword evidence="10 13" id="KW-0234">DNA repair</keyword>
<dbReference type="PANTHER" id="PTHR32182:SF0">
    <property type="entry name" value="DNA REPLICATION AND REPAIR PROTEIN RECF"/>
    <property type="match status" value="1"/>
</dbReference>
<comment type="caution">
    <text evidence="17">The sequence shown here is derived from an EMBL/GenBank/DDBJ whole genome shotgun (WGS) entry which is preliminary data.</text>
</comment>
<protein>
    <recommendedName>
        <fullName evidence="3 13">DNA replication and repair protein RecF</fullName>
    </recommendedName>
</protein>
<organism evidence="17 18">
    <name type="scientific">Arthrobacter echini</name>
    <dbReference type="NCBI Taxonomy" id="1529066"/>
    <lineage>
        <taxon>Bacteria</taxon>
        <taxon>Bacillati</taxon>
        <taxon>Actinomycetota</taxon>
        <taxon>Actinomycetes</taxon>
        <taxon>Micrococcales</taxon>
        <taxon>Micrococcaceae</taxon>
        <taxon>Arthrobacter</taxon>
    </lineage>
</organism>
<evidence type="ECO:0000256" key="13">
    <source>
        <dbReference type="HAMAP-Rule" id="MF_00365"/>
    </source>
</evidence>
<evidence type="ECO:0000256" key="14">
    <source>
        <dbReference type="RuleBase" id="RU000578"/>
    </source>
</evidence>
<comment type="function">
    <text evidence="12 13 14">The RecF protein is involved in DNA metabolism; it is required for DNA replication and normal SOS inducibility. RecF binds preferentially to single-stranded, linear DNA. It also seems to bind ATP.</text>
</comment>
<evidence type="ECO:0000256" key="8">
    <source>
        <dbReference type="ARBA" id="ARBA00022840"/>
    </source>
</evidence>
<proteinExistence type="inferred from homology"/>
<dbReference type="Pfam" id="PF02463">
    <property type="entry name" value="SMC_N"/>
    <property type="match status" value="1"/>
</dbReference>
<dbReference type="Proteomes" id="UP000323410">
    <property type="component" value="Unassembled WGS sequence"/>
</dbReference>
<evidence type="ECO:0000313" key="18">
    <source>
        <dbReference type="Proteomes" id="UP000323410"/>
    </source>
</evidence>
<evidence type="ECO:0000256" key="7">
    <source>
        <dbReference type="ARBA" id="ARBA00022763"/>
    </source>
</evidence>
<dbReference type="RefSeq" id="WP_148599840.1">
    <property type="nucleotide sequence ID" value="NZ_VSLD01000001.1"/>
</dbReference>
<feature type="domain" description="RecF/RecN/SMC N-terminal" evidence="16">
    <location>
        <begin position="2"/>
        <end position="372"/>
    </location>
</feature>
<evidence type="ECO:0000256" key="12">
    <source>
        <dbReference type="ARBA" id="ARBA00025401"/>
    </source>
</evidence>
<dbReference type="GO" id="GO:0005737">
    <property type="term" value="C:cytoplasm"/>
    <property type="evidence" value="ECO:0007669"/>
    <property type="project" value="UniProtKB-SubCell"/>
</dbReference>
<dbReference type="InterPro" id="IPR042174">
    <property type="entry name" value="RecF_2"/>
</dbReference>
<keyword evidence="6 13" id="KW-0547">Nucleotide-binding</keyword>
<evidence type="ECO:0000256" key="5">
    <source>
        <dbReference type="ARBA" id="ARBA00022705"/>
    </source>
</evidence>
<dbReference type="PROSITE" id="PS00618">
    <property type="entry name" value="RECF_2"/>
    <property type="match status" value="1"/>
</dbReference>
<comment type="similarity">
    <text evidence="2 13 14">Belongs to the RecF family.</text>
</comment>
<evidence type="ECO:0000256" key="6">
    <source>
        <dbReference type="ARBA" id="ARBA00022741"/>
    </source>
</evidence>
<keyword evidence="8 13" id="KW-0067">ATP-binding</keyword>
<dbReference type="GO" id="GO:0005524">
    <property type="term" value="F:ATP binding"/>
    <property type="evidence" value="ECO:0007669"/>
    <property type="project" value="UniProtKB-UniRule"/>
</dbReference>
<keyword evidence="11 13" id="KW-0742">SOS response</keyword>
<dbReference type="GO" id="GO:0006302">
    <property type="term" value="P:double-strand break repair"/>
    <property type="evidence" value="ECO:0007669"/>
    <property type="project" value="TreeGrafter"/>
</dbReference>
<dbReference type="GO" id="GO:0006260">
    <property type="term" value="P:DNA replication"/>
    <property type="evidence" value="ECO:0007669"/>
    <property type="project" value="UniProtKB-UniRule"/>
</dbReference>
<feature type="binding site" evidence="13">
    <location>
        <begin position="30"/>
        <end position="37"/>
    </location>
    <ligand>
        <name>ATP</name>
        <dbReference type="ChEBI" id="CHEBI:30616"/>
    </ligand>
</feature>
<dbReference type="NCBIfam" id="TIGR00611">
    <property type="entry name" value="recf"/>
    <property type="match status" value="1"/>
</dbReference>
<dbReference type="GO" id="GO:0000731">
    <property type="term" value="P:DNA synthesis involved in DNA repair"/>
    <property type="evidence" value="ECO:0007669"/>
    <property type="project" value="TreeGrafter"/>
</dbReference>
<evidence type="ECO:0000256" key="1">
    <source>
        <dbReference type="ARBA" id="ARBA00004496"/>
    </source>
</evidence>
<dbReference type="EMBL" id="VSLD01000001">
    <property type="protein sequence ID" value="TYD00540.1"/>
    <property type="molecule type" value="Genomic_DNA"/>
</dbReference>
<keyword evidence="7 13" id="KW-0227">DNA damage</keyword>
<feature type="region of interest" description="Disordered" evidence="15">
    <location>
        <begin position="397"/>
        <end position="416"/>
    </location>
</feature>
<dbReference type="GO" id="GO:0009432">
    <property type="term" value="P:SOS response"/>
    <property type="evidence" value="ECO:0007669"/>
    <property type="project" value="UniProtKB-UniRule"/>
</dbReference>
<dbReference type="SUPFAM" id="SSF52540">
    <property type="entry name" value="P-loop containing nucleoside triphosphate hydrolases"/>
    <property type="match status" value="1"/>
</dbReference>
<evidence type="ECO:0000256" key="2">
    <source>
        <dbReference type="ARBA" id="ARBA00008016"/>
    </source>
</evidence>
<gene>
    <name evidence="13 17" type="primary">recF</name>
    <name evidence="17" type="ORF">FQ377_03645</name>
</gene>
<keyword evidence="5 13" id="KW-0235">DNA replication</keyword>
<evidence type="ECO:0000256" key="11">
    <source>
        <dbReference type="ARBA" id="ARBA00023236"/>
    </source>
</evidence>
<evidence type="ECO:0000256" key="4">
    <source>
        <dbReference type="ARBA" id="ARBA00022490"/>
    </source>
</evidence>
<evidence type="ECO:0000256" key="3">
    <source>
        <dbReference type="ARBA" id="ARBA00020170"/>
    </source>
</evidence>
<dbReference type="PANTHER" id="PTHR32182">
    <property type="entry name" value="DNA REPLICATION AND REPAIR PROTEIN RECF"/>
    <property type="match status" value="1"/>
</dbReference>
<sequence length="416" mass="45276">MYVEHLSLSGFRSYEQLDVAIEPGVTVFVGANGVGKTNIVEAIGYLATLSSHRTAMDRPLVAFGHERAIIRGKLVRGTQRTSVEVEINVDTANRARINRANPVRARDAAGILRSVLFAPEDLSLVKAEPSVRRRYLDEVLVALVPHHASLRTDYERVLKQRNALLKSARAAGRFSTAHEATLDVWDQHLVEAGVLLLSARLRLVEQLRPLVVRAYGQLTDGSKGVDIRYSSSVSSSGELLMSDDDVGAALPVRDEGLTHLTDSELRELFAADLLRHRRKELDRGISLVGPHRDELGLTLGSAPVKGYASHGETWSMAIALRLASYYLLLEDGRTAGAEPVLILDDVFAELDVQRRSRLAAIVGSAEQVLITAAVVEDIPETLMGRRISVVPGGIDLQDGFDGDRGPALPHGEGTDD</sequence>
<dbReference type="AlphaFoldDB" id="A0A5D0XVK2"/>
<reference evidence="17 18" key="1">
    <citation type="submission" date="2019-08" db="EMBL/GenBank/DDBJ databases">
        <title>Genone of Arthrobacter echini P9.</title>
        <authorList>
            <person name="Bowman J.P."/>
        </authorList>
    </citation>
    <scope>NUCLEOTIDE SEQUENCE [LARGE SCALE GENOMIC DNA]</scope>
    <source>
        <strain evidence="17 18">P9</strain>
    </source>
</reference>
<evidence type="ECO:0000256" key="9">
    <source>
        <dbReference type="ARBA" id="ARBA00023125"/>
    </source>
</evidence>
<dbReference type="GO" id="GO:0003697">
    <property type="term" value="F:single-stranded DNA binding"/>
    <property type="evidence" value="ECO:0007669"/>
    <property type="project" value="UniProtKB-UniRule"/>
</dbReference>
<accession>A0A5D0XVK2</accession>
<name>A0A5D0XVK2_9MICC</name>
<dbReference type="InterPro" id="IPR027417">
    <property type="entry name" value="P-loop_NTPase"/>
</dbReference>
<keyword evidence="18" id="KW-1185">Reference proteome</keyword>
<dbReference type="OrthoDB" id="9803889at2"/>
<dbReference type="InterPro" id="IPR001238">
    <property type="entry name" value="DNA-binding_RecF"/>
</dbReference>
<keyword evidence="9 13" id="KW-0238">DNA-binding</keyword>
<dbReference type="Gene3D" id="1.20.1050.90">
    <property type="entry name" value="RecF/RecN/SMC, N-terminal domain"/>
    <property type="match status" value="1"/>
</dbReference>
<dbReference type="InterPro" id="IPR003395">
    <property type="entry name" value="RecF/RecN/SMC_N"/>
</dbReference>
<keyword evidence="4 13" id="KW-0963">Cytoplasm</keyword>
<dbReference type="Gene3D" id="3.40.50.300">
    <property type="entry name" value="P-loop containing nucleotide triphosphate hydrolases"/>
    <property type="match status" value="1"/>
</dbReference>